<keyword evidence="6 8" id="KW-0472">Membrane</keyword>
<feature type="transmembrane region" description="Helical" evidence="8">
    <location>
        <begin position="94"/>
        <end position="114"/>
    </location>
</feature>
<evidence type="ECO:0000256" key="3">
    <source>
        <dbReference type="ARBA" id="ARBA00022448"/>
    </source>
</evidence>
<comment type="similarity">
    <text evidence="2 8">Belongs to the ammonia transporter channel (TC 1.A.11.2) family.</text>
</comment>
<evidence type="ECO:0000313" key="11">
    <source>
        <dbReference type="Proteomes" id="UP000777784"/>
    </source>
</evidence>
<dbReference type="PANTHER" id="PTHR43029:SF10">
    <property type="entry name" value="AMMONIUM TRANSPORTER MEP2"/>
    <property type="match status" value="1"/>
</dbReference>
<dbReference type="InterPro" id="IPR018047">
    <property type="entry name" value="Ammonium_transpt_CS"/>
</dbReference>
<feature type="transmembrane region" description="Helical" evidence="8">
    <location>
        <begin position="280"/>
        <end position="297"/>
    </location>
</feature>
<name>A0A948RQT6_UNCEI</name>
<comment type="subcellular location">
    <subcellularLocation>
        <location evidence="8">Cell membrane</location>
        <topology evidence="8">Multi-pass membrane protein</topology>
    </subcellularLocation>
    <subcellularLocation>
        <location evidence="1">Membrane</location>
        <topology evidence="1">Multi-pass membrane protein</topology>
    </subcellularLocation>
</comment>
<evidence type="ECO:0000256" key="2">
    <source>
        <dbReference type="ARBA" id="ARBA00005887"/>
    </source>
</evidence>
<evidence type="ECO:0000256" key="4">
    <source>
        <dbReference type="ARBA" id="ARBA00022692"/>
    </source>
</evidence>
<dbReference type="NCBIfam" id="TIGR00836">
    <property type="entry name" value="amt"/>
    <property type="match status" value="1"/>
</dbReference>
<keyword evidence="4 8" id="KW-0812">Transmembrane</keyword>
<dbReference type="PANTHER" id="PTHR43029">
    <property type="entry name" value="AMMONIUM TRANSPORTER MEP2"/>
    <property type="match status" value="1"/>
</dbReference>
<dbReference type="InterPro" id="IPR024041">
    <property type="entry name" value="NH4_transpt_AmtB-like_dom"/>
</dbReference>
<dbReference type="Gene3D" id="1.10.3430.10">
    <property type="entry name" value="Ammonium transporter AmtB like domains"/>
    <property type="match status" value="1"/>
</dbReference>
<evidence type="ECO:0000256" key="8">
    <source>
        <dbReference type="RuleBase" id="RU362002"/>
    </source>
</evidence>
<evidence type="ECO:0000256" key="5">
    <source>
        <dbReference type="ARBA" id="ARBA00022989"/>
    </source>
</evidence>
<feature type="transmembrane region" description="Helical" evidence="8">
    <location>
        <begin position="223"/>
        <end position="243"/>
    </location>
</feature>
<feature type="transmembrane region" description="Helical" evidence="8">
    <location>
        <begin position="160"/>
        <end position="181"/>
    </location>
</feature>
<feature type="domain" description="Ammonium transporter AmtB-like" evidence="9">
    <location>
        <begin position="9"/>
        <end position="399"/>
    </location>
</feature>
<dbReference type="GO" id="GO:0008519">
    <property type="term" value="F:ammonium channel activity"/>
    <property type="evidence" value="ECO:0007669"/>
    <property type="project" value="InterPro"/>
</dbReference>
<gene>
    <name evidence="10" type="ORF">KJ970_00240</name>
</gene>
<protein>
    <recommendedName>
        <fullName evidence="8">Ammonium transporter</fullName>
    </recommendedName>
</protein>
<reference evidence="10" key="1">
    <citation type="submission" date="2021-05" db="EMBL/GenBank/DDBJ databases">
        <title>Energy efficiency and biological interactions define the core microbiome of deep oligotrophic groundwater.</title>
        <authorList>
            <person name="Mehrshad M."/>
            <person name="Lopez-Fernandez M."/>
            <person name="Bell E."/>
            <person name="Bernier-Latmani R."/>
            <person name="Bertilsson S."/>
            <person name="Dopson M."/>
        </authorList>
    </citation>
    <scope>NUCLEOTIDE SEQUENCE</scope>
    <source>
        <strain evidence="10">Modern_marine.mb.64</strain>
    </source>
</reference>
<sequence>MFDTGNTGFMLVATSLVMLMTPGLAFFYGGLVGRRNVLSIMIQSFVSMGITTILWFAVGYSLCFSGGEGGIIGNLDLAFLRGVDPSTPFGDGQIPLYVFIAYQMMFAIITPALITGAFSNRVRFPAYLIFLVFWLLLVYFPFVHMLWGGGFLAKHGIQDFAGGIAVHNIAGMAALASILFVGRRRVEDSKPHSIPLVALGTGLLWFGWYGFNAGSQLQVDQITALAFLNTDIAASFAAITWLIIEWSRSRKPRFVGLLTGAVAGLATITPAAAFVSTSSAAIIGCSAGLICYLAVELKNKLRWDDALDVWGVHGVGGALGIILLGVLGSTAINSAGANGLIYGGGTFFIRQVLVVVVSSIYAFVFTWVMLWIINKITHVKTSETEESTLDESLHGERAYE</sequence>
<comment type="caution">
    <text evidence="10">The sequence shown here is derived from an EMBL/GenBank/DDBJ whole genome shotgun (WGS) entry which is preliminary data.</text>
</comment>
<dbReference type="InterPro" id="IPR001905">
    <property type="entry name" value="Ammonium_transpt"/>
</dbReference>
<keyword evidence="3 8" id="KW-0813">Transport</keyword>
<evidence type="ECO:0000259" key="9">
    <source>
        <dbReference type="Pfam" id="PF00909"/>
    </source>
</evidence>
<feature type="transmembrane region" description="Helical" evidence="8">
    <location>
        <begin position="40"/>
        <end position="58"/>
    </location>
</feature>
<feature type="transmembrane region" description="Helical" evidence="8">
    <location>
        <begin position="126"/>
        <end position="148"/>
    </location>
</feature>
<dbReference type="AlphaFoldDB" id="A0A948RQT6"/>
<evidence type="ECO:0000256" key="1">
    <source>
        <dbReference type="ARBA" id="ARBA00004141"/>
    </source>
</evidence>
<feature type="transmembrane region" description="Helical" evidence="8">
    <location>
        <begin position="255"/>
        <end position="274"/>
    </location>
</feature>
<dbReference type="Pfam" id="PF00909">
    <property type="entry name" value="Ammonium_transp"/>
    <property type="match status" value="1"/>
</dbReference>
<keyword evidence="5 8" id="KW-1133">Transmembrane helix</keyword>
<evidence type="ECO:0000256" key="6">
    <source>
        <dbReference type="ARBA" id="ARBA00023136"/>
    </source>
</evidence>
<dbReference type="GO" id="GO:0005886">
    <property type="term" value="C:plasma membrane"/>
    <property type="evidence" value="ECO:0007669"/>
    <property type="project" value="UniProtKB-SubCell"/>
</dbReference>
<accession>A0A948RQT6</accession>
<feature type="transmembrane region" description="Helical" evidence="8">
    <location>
        <begin position="6"/>
        <end position="28"/>
    </location>
</feature>
<dbReference type="InterPro" id="IPR029020">
    <property type="entry name" value="Ammonium/urea_transptr"/>
</dbReference>
<organism evidence="10 11">
    <name type="scientific">Eiseniibacteriota bacterium</name>
    <dbReference type="NCBI Taxonomy" id="2212470"/>
    <lineage>
        <taxon>Bacteria</taxon>
        <taxon>Candidatus Eiseniibacteriota</taxon>
    </lineage>
</organism>
<keyword evidence="7 8" id="KW-0924">Ammonia transport</keyword>
<dbReference type="PROSITE" id="PS01219">
    <property type="entry name" value="AMMONIUM_TRANSP"/>
    <property type="match status" value="1"/>
</dbReference>
<feature type="transmembrane region" description="Helical" evidence="8">
    <location>
        <begin position="309"/>
        <end position="332"/>
    </location>
</feature>
<dbReference type="Proteomes" id="UP000777784">
    <property type="component" value="Unassembled WGS sequence"/>
</dbReference>
<evidence type="ECO:0000313" key="10">
    <source>
        <dbReference type="EMBL" id="MBU2689328.1"/>
    </source>
</evidence>
<proteinExistence type="inferred from homology"/>
<feature type="transmembrane region" description="Helical" evidence="8">
    <location>
        <begin position="193"/>
        <end position="211"/>
    </location>
</feature>
<dbReference type="SUPFAM" id="SSF111352">
    <property type="entry name" value="Ammonium transporter"/>
    <property type="match status" value="1"/>
</dbReference>
<dbReference type="EMBL" id="JAHJDP010000002">
    <property type="protein sequence ID" value="MBU2689328.1"/>
    <property type="molecule type" value="Genomic_DNA"/>
</dbReference>
<evidence type="ECO:0000256" key="7">
    <source>
        <dbReference type="ARBA" id="ARBA00023177"/>
    </source>
</evidence>
<feature type="transmembrane region" description="Helical" evidence="8">
    <location>
        <begin position="352"/>
        <end position="373"/>
    </location>
</feature>